<dbReference type="GO" id="GO:0003962">
    <property type="term" value="F:cystathionine gamma-synthase activity"/>
    <property type="evidence" value="ECO:0007669"/>
    <property type="project" value="TreeGrafter"/>
</dbReference>
<comment type="similarity">
    <text evidence="2 5">Belongs to the trans-sulfuration enzymes family.</text>
</comment>
<dbReference type="InterPro" id="IPR015422">
    <property type="entry name" value="PyrdxlP-dep_Trfase_small"/>
</dbReference>
<dbReference type="GO" id="GO:0030170">
    <property type="term" value="F:pyridoxal phosphate binding"/>
    <property type="evidence" value="ECO:0007669"/>
    <property type="project" value="InterPro"/>
</dbReference>
<dbReference type="InterPro" id="IPR000277">
    <property type="entry name" value="Cys/Met-Metab_PyrdxlP-dep_enz"/>
</dbReference>
<dbReference type="AlphaFoldDB" id="A0A7G8PTF9"/>
<dbReference type="Proteomes" id="UP000515514">
    <property type="component" value="Chromosome"/>
</dbReference>
<dbReference type="Gene3D" id="3.40.640.10">
    <property type="entry name" value="Type I PLP-dependent aspartate aminotransferase-like (Major domain)"/>
    <property type="match status" value="1"/>
</dbReference>
<keyword evidence="3 4" id="KW-0663">Pyridoxal phosphate</keyword>
<dbReference type="Pfam" id="PF01053">
    <property type="entry name" value="Cys_Met_Meta_PP"/>
    <property type="match status" value="1"/>
</dbReference>
<proteinExistence type="inferred from homology"/>
<dbReference type="InterPro" id="IPR054542">
    <property type="entry name" value="Cys_met_metab_PP"/>
</dbReference>
<dbReference type="PANTHER" id="PTHR11808">
    <property type="entry name" value="TRANS-SULFURATION ENZYME FAMILY MEMBER"/>
    <property type="match status" value="1"/>
</dbReference>
<name>A0A7G8PTF9_9FLAO</name>
<dbReference type="GO" id="GO:0019346">
    <property type="term" value="P:transsulfuration"/>
    <property type="evidence" value="ECO:0007669"/>
    <property type="project" value="InterPro"/>
</dbReference>
<dbReference type="EMBL" id="CP052909">
    <property type="protein sequence ID" value="QNJ97625.1"/>
    <property type="molecule type" value="Genomic_DNA"/>
</dbReference>
<evidence type="ECO:0000256" key="4">
    <source>
        <dbReference type="PIRSR" id="PIRSR001434-2"/>
    </source>
</evidence>
<dbReference type="InterPro" id="IPR015424">
    <property type="entry name" value="PyrdxlP-dep_Trfase"/>
</dbReference>
<dbReference type="PROSITE" id="PS00868">
    <property type="entry name" value="CYS_MET_METAB_PP"/>
    <property type="match status" value="1"/>
</dbReference>
<protein>
    <submittedName>
        <fullName evidence="6">Cystathionine beta-lyase</fullName>
    </submittedName>
</protein>
<dbReference type="KEGG" id="alti:ALE3EI_1052"/>
<dbReference type="GO" id="GO:0005737">
    <property type="term" value="C:cytoplasm"/>
    <property type="evidence" value="ECO:0007669"/>
    <property type="project" value="TreeGrafter"/>
</dbReference>
<evidence type="ECO:0000256" key="1">
    <source>
        <dbReference type="ARBA" id="ARBA00001933"/>
    </source>
</evidence>
<evidence type="ECO:0000256" key="2">
    <source>
        <dbReference type="ARBA" id="ARBA00009077"/>
    </source>
</evidence>
<keyword evidence="6" id="KW-0456">Lyase</keyword>
<gene>
    <name evidence="6" type="ORF">ALE3EI_1052</name>
</gene>
<reference evidence="6 7" key="1">
    <citation type="submission" date="2020-04" db="EMBL/GenBank/DDBJ databases">
        <title>Genome sequence of Altibacter aquimarinus strain ALE3EI.</title>
        <authorList>
            <person name="Oh H.-M."/>
            <person name="Jang D."/>
        </authorList>
    </citation>
    <scope>NUCLEOTIDE SEQUENCE [LARGE SCALE GENOMIC DNA]</scope>
    <source>
        <strain evidence="6 7">ALE3EI</strain>
    </source>
</reference>
<feature type="modified residue" description="N6-(pyridoxal phosphate)lysine" evidence="4">
    <location>
        <position position="195"/>
    </location>
</feature>
<dbReference type="PIRSF" id="PIRSF001434">
    <property type="entry name" value="CGS"/>
    <property type="match status" value="1"/>
</dbReference>
<dbReference type="SUPFAM" id="SSF53383">
    <property type="entry name" value="PLP-dependent transferases"/>
    <property type="match status" value="1"/>
</dbReference>
<evidence type="ECO:0000313" key="6">
    <source>
        <dbReference type="EMBL" id="QNJ97625.1"/>
    </source>
</evidence>
<evidence type="ECO:0000313" key="7">
    <source>
        <dbReference type="Proteomes" id="UP000515514"/>
    </source>
</evidence>
<dbReference type="FunFam" id="3.40.640.10:FF:000009">
    <property type="entry name" value="Cystathionine gamma-synthase homolog"/>
    <property type="match status" value="1"/>
</dbReference>
<dbReference type="Gene3D" id="3.90.1150.10">
    <property type="entry name" value="Aspartate Aminotransferase, domain 1"/>
    <property type="match status" value="1"/>
</dbReference>
<accession>A0A7G8PTF9</accession>
<dbReference type="FunFam" id="3.90.1150.10:FF:000008">
    <property type="entry name" value="Cystathionine gamma-synthase"/>
    <property type="match status" value="1"/>
</dbReference>
<dbReference type="NCBIfam" id="NF005871">
    <property type="entry name" value="PRK07811.1"/>
    <property type="match status" value="1"/>
</dbReference>
<dbReference type="CDD" id="cd00614">
    <property type="entry name" value="CGS_like"/>
    <property type="match status" value="1"/>
</dbReference>
<evidence type="ECO:0000256" key="5">
    <source>
        <dbReference type="RuleBase" id="RU362118"/>
    </source>
</evidence>
<organism evidence="6 7">
    <name type="scientific">Constantimarinum furrinae</name>
    <dbReference type="NCBI Taxonomy" id="2562285"/>
    <lineage>
        <taxon>Bacteria</taxon>
        <taxon>Pseudomonadati</taxon>
        <taxon>Bacteroidota</taxon>
        <taxon>Flavobacteriia</taxon>
        <taxon>Flavobacteriales</taxon>
        <taxon>Flavobacteriaceae</taxon>
        <taxon>Altibacter/Constantimarinum group</taxon>
        <taxon>Constantimarinum</taxon>
    </lineage>
</organism>
<dbReference type="PANTHER" id="PTHR11808:SF15">
    <property type="entry name" value="CYSTATHIONINE GAMMA-LYASE"/>
    <property type="match status" value="1"/>
</dbReference>
<dbReference type="GO" id="GO:0004123">
    <property type="term" value="F:cystathionine gamma-lyase activity"/>
    <property type="evidence" value="ECO:0007669"/>
    <property type="project" value="TreeGrafter"/>
</dbReference>
<keyword evidence="7" id="KW-1185">Reference proteome</keyword>
<evidence type="ECO:0000256" key="3">
    <source>
        <dbReference type="ARBA" id="ARBA00022898"/>
    </source>
</evidence>
<dbReference type="GO" id="GO:0019343">
    <property type="term" value="P:cysteine biosynthetic process via cystathionine"/>
    <property type="evidence" value="ECO:0007669"/>
    <property type="project" value="TreeGrafter"/>
</dbReference>
<dbReference type="InterPro" id="IPR015421">
    <property type="entry name" value="PyrdxlP-dep_Trfase_major"/>
</dbReference>
<sequence length="379" mass="41695">MKFNTKTIHGGQEHDKAYGAVMPPIYQTSTYAQSTPGGHKGYEYSRTHNPTRAALERSIASLENGNHGLAFGSGLAAIDAVIKLLKPGDEVISTNDLYGGSYRLFTKIYADFGVKFHFIGMENAHKIEDFVNDQTKLIWVETPTNPMMNIIDIKAAAAIAQKHNVLLAVDNTFATPYLQQPLDLGADIVMHSATKYLGGHSDVVMGLLAVKDHELAERLYFIQNASGAICGPQDSFLMLRGIKTLHVRMQRHCENGRKVATFLNDHPKIEKVYWPGFESHPNHDIAKAQMKDFGGMISFVTKGNNYEEAIKIVENMKVFTLAESLGGVESLSGHPASMTHASIPKEEREKTGVVDSLIRLSVGIEDADDLIEDLKQAIG</sequence>
<comment type="cofactor">
    <cofactor evidence="1 5">
        <name>pyridoxal 5'-phosphate</name>
        <dbReference type="ChEBI" id="CHEBI:597326"/>
    </cofactor>
</comment>